<name>A0A4U5MLH7_STECR</name>
<accession>A0A4U5MLH7</accession>
<dbReference type="AlphaFoldDB" id="A0A4U5MLH7"/>
<reference evidence="2 3" key="1">
    <citation type="journal article" date="2015" name="Genome Biol.">
        <title>Comparative genomics of Steinernema reveals deeply conserved gene regulatory networks.</title>
        <authorList>
            <person name="Dillman A.R."/>
            <person name="Macchietto M."/>
            <person name="Porter C.F."/>
            <person name="Rogers A."/>
            <person name="Williams B."/>
            <person name="Antoshechkin I."/>
            <person name="Lee M.M."/>
            <person name="Goodwin Z."/>
            <person name="Lu X."/>
            <person name="Lewis E.E."/>
            <person name="Goodrich-Blair H."/>
            <person name="Stock S.P."/>
            <person name="Adams B.J."/>
            <person name="Sternberg P.W."/>
            <person name="Mortazavi A."/>
        </authorList>
    </citation>
    <scope>NUCLEOTIDE SEQUENCE [LARGE SCALE GENOMIC DNA]</scope>
    <source>
        <strain evidence="2 3">ALL</strain>
    </source>
</reference>
<feature type="region of interest" description="Disordered" evidence="1">
    <location>
        <begin position="85"/>
        <end position="123"/>
    </location>
</feature>
<evidence type="ECO:0000313" key="3">
    <source>
        <dbReference type="Proteomes" id="UP000298663"/>
    </source>
</evidence>
<dbReference type="Proteomes" id="UP000298663">
    <property type="component" value="Unassembled WGS sequence"/>
</dbReference>
<protein>
    <submittedName>
        <fullName evidence="2">Uncharacterized protein</fullName>
    </submittedName>
</protein>
<gene>
    <name evidence="2" type="ORF">L596_022378</name>
</gene>
<comment type="caution">
    <text evidence="2">The sequence shown here is derived from an EMBL/GenBank/DDBJ whole genome shotgun (WGS) entry which is preliminary data.</text>
</comment>
<organism evidence="2 3">
    <name type="scientific">Steinernema carpocapsae</name>
    <name type="common">Entomopathogenic nematode</name>
    <dbReference type="NCBI Taxonomy" id="34508"/>
    <lineage>
        <taxon>Eukaryota</taxon>
        <taxon>Metazoa</taxon>
        <taxon>Ecdysozoa</taxon>
        <taxon>Nematoda</taxon>
        <taxon>Chromadorea</taxon>
        <taxon>Rhabditida</taxon>
        <taxon>Tylenchina</taxon>
        <taxon>Panagrolaimomorpha</taxon>
        <taxon>Strongyloidoidea</taxon>
        <taxon>Steinernematidae</taxon>
        <taxon>Steinernema</taxon>
    </lineage>
</organism>
<evidence type="ECO:0000313" key="2">
    <source>
        <dbReference type="EMBL" id="TKR70339.1"/>
    </source>
</evidence>
<evidence type="ECO:0000256" key="1">
    <source>
        <dbReference type="SAM" id="MobiDB-lite"/>
    </source>
</evidence>
<reference evidence="2 3" key="2">
    <citation type="journal article" date="2019" name="G3 (Bethesda)">
        <title>Hybrid Assembly of the Genome of the Entomopathogenic Nematode Steinernema carpocapsae Identifies the X-Chromosome.</title>
        <authorList>
            <person name="Serra L."/>
            <person name="Macchietto M."/>
            <person name="Macias-Munoz A."/>
            <person name="McGill C.J."/>
            <person name="Rodriguez I.M."/>
            <person name="Rodriguez B."/>
            <person name="Murad R."/>
            <person name="Mortazavi A."/>
        </authorList>
    </citation>
    <scope>NUCLEOTIDE SEQUENCE [LARGE SCALE GENOMIC DNA]</scope>
    <source>
        <strain evidence="2 3">ALL</strain>
    </source>
</reference>
<keyword evidence="3" id="KW-1185">Reference proteome</keyword>
<proteinExistence type="predicted"/>
<dbReference type="EMBL" id="AZBU02000007">
    <property type="protein sequence ID" value="TKR70339.1"/>
    <property type="molecule type" value="Genomic_DNA"/>
</dbReference>
<sequence>MKTAENRLTSEPKHAANYAQLLHLRCSRKSTLNCHANHQETDNMKLLDVAPLNPFRIIKVDARFGAIFTPFGMRESCKFPELASQRAEGGGGTVNAWQRWPPTARRGDASATATRRTHKNNDR</sequence>